<dbReference type="PANTHER" id="PTHR21312:SF28">
    <property type="entry name" value="OVOINHIBITOR-RELATED"/>
    <property type="match status" value="1"/>
</dbReference>
<dbReference type="PRINTS" id="PR00290">
    <property type="entry name" value="KAZALINHBTR"/>
</dbReference>
<keyword evidence="6" id="KW-0732">Signal</keyword>
<evidence type="ECO:0000256" key="1">
    <source>
        <dbReference type="ARBA" id="ARBA00004613"/>
    </source>
</evidence>
<feature type="signal peptide" evidence="6">
    <location>
        <begin position="1"/>
        <end position="22"/>
    </location>
</feature>
<dbReference type="InterPro" id="IPR002350">
    <property type="entry name" value="Kazal_dom"/>
</dbReference>
<dbReference type="Gene3D" id="3.30.60.30">
    <property type="match status" value="1"/>
</dbReference>
<proteinExistence type="predicted"/>
<evidence type="ECO:0000256" key="2">
    <source>
        <dbReference type="ARBA" id="ARBA00022525"/>
    </source>
</evidence>
<comment type="subcellular location">
    <subcellularLocation>
        <location evidence="1">Secreted</location>
    </subcellularLocation>
</comment>
<evidence type="ECO:0000313" key="8">
    <source>
        <dbReference type="EMBL" id="KAJ8281748.1"/>
    </source>
</evidence>
<comment type="caution">
    <text evidence="8">The sequence shown here is derived from an EMBL/GenBank/DDBJ whole genome shotgun (WGS) entry which is preliminary data.</text>
</comment>
<dbReference type="GO" id="GO:0004867">
    <property type="term" value="F:serine-type endopeptidase inhibitor activity"/>
    <property type="evidence" value="ECO:0007669"/>
    <property type="project" value="UniProtKB-KW"/>
</dbReference>
<sequence length="89" mass="9880">MKLTILVCTLVLLSLSVLSVTGHTGPWPRQAECSEPSERGMCARIHEPVCGSDGKTYENECKLCYHNTKNKMDVKILNEGQCPAESSRR</sequence>
<organism evidence="8 9">
    <name type="scientific">Conger conger</name>
    <name type="common">Conger eel</name>
    <name type="synonym">Muraena conger</name>
    <dbReference type="NCBI Taxonomy" id="82655"/>
    <lineage>
        <taxon>Eukaryota</taxon>
        <taxon>Metazoa</taxon>
        <taxon>Chordata</taxon>
        <taxon>Craniata</taxon>
        <taxon>Vertebrata</taxon>
        <taxon>Euteleostomi</taxon>
        <taxon>Actinopterygii</taxon>
        <taxon>Neopterygii</taxon>
        <taxon>Teleostei</taxon>
        <taxon>Anguilliformes</taxon>
        <taxon>Congridae</taxon>
        <taxon>Conger</taxon>
    </lineage>
</organism>
<evidence type="ECO:0000256" key="4">
    <source>
        <dbReference type="ARBA" id="ARBA00022900"/>
    </source>
</evidence>
<evidence type="ECO:0000259" key="7">
    <source>
        <dbReference type="PROSITE" id="PS51465"/>
    </source>
</evidence>
<name>A0A9Q1DTX8_CONCO</name>
<dbReference type="Pfam" id="PF00050">
    <property type="entry name" value="Kazal_1"/>
    <property type="match status" value="1"/>
</dbReference>
<keyword evidence="4" id="KW-0722">Serine protease inhibitor</keyword>
<evidence type="ECO:0000256" key="6">
    <source>
        <dbReference type="SAM" id="SignalP"/>
    </source>
</evidence>
<dbReference type="GO" id="GO:0005576">
    <property type="term" value="C:extracellular region"/>
    <property type="evidence" value="ECO:0007669"/>
    <property type="project" value="UniProtKB-SubCell"/>
</dbReference>
<keyword evidence="9" id="KW-1185">Reference proteome</keyword>
<gene>
    <name evidence="8" type="ORF">COCON_G00042670</name>
</gene>
<accession>A0A9Q1DTX8</accession>
<evidence type="ECO:0000256" key="3">
    <source>
        <dbReference type="ARBA" id="ARBA00022690"/>
    </source>
</evidence>
<dbReference type="AlphaFoldDB" id="A0A9Q1DTX8"/>
<keyword evidence="5" id="KW-1015">Disulfide bond</keyword>
<feature type="domain" description="Kazal-like" evidence="7">
    <location>
        <begin position="27"/>
        <end position="84"/>
    </location>
</feature>
<dbReference type="EMBL" id="JAFJMO010000003">
    <property type="protein sequence ID" value="KAJ8281748.1"/>
    <property type="molecule type" value="Genomic_DNA"/>
</dbReference>
<dbReference type="OrthoDB" id="328123at2759"/>
<reference evidence="8" key="1">
    <citation type="journal article" date="2023" name="Science">
        <title>Genome structures resolve the early diversification of teleost fishes.</title>
        <authorList>
            <person name="Parey E."/>
            <person name="Louis A."/>
            <person name="Montfort J."/>
            <person name="Bouchez O."/>
            <person name="Roques C."/>
            <person name="Iampietro C."/>
            <person name="Lluch J."/>
            <person name="Castinel A."/>
            <person name="Donnadieu C."/>
            <person name="Desvignes T."/>
            <person name="Floi Bucao C."/>
            <person name="Jouanno E."/>
            <person name="Wen M."/>
            <person name="Mejri S."/>
            <person name="Dirks R."/>
            <person name="Jansen H."/>
            <person name="Henkel C."/>
            <person name="Chen W.J."/>
            <person name="Zahm M."/>
            <person name="Cabau C."/>
            <person name="Klopp C."/>
            <person name="Thompson A.W."/>
            <person name="Robinson-Rechavi M."/>
            <person name="Braasch I."/>
            <person name="Lecointre G."/>
            <person name="Bobe J."/>
            <person name="Postlethwait J.H."/>
            <person name="Berthelot C."/>
            <person name="Roest Crollius H."/>
            <person name="Guiguen Y."/>
        </authorList>
    </citation>
    <scope>NUCLEOTIDE SEQUENCE</scope>
    <source>
        <strain evidence="8">Concon-B</strain>
    </source>
</reference>
<dbReference type="InterPro" id="IPR001239">
    <property type="entry name" value="Prot_inh_Kazal-m"/>
</dbReference>
<evidence type="ECO:0000256" key="5">
    <source>
        <dbReference type="ARBA" id="ARBA00023157"/>
    </source>
</evidence>
<keyword evidence="2" id="KW-0964">Secreted</keyword>
<dbReference type="PROSITE" id="PS00282">
    <property type="entry name" value="KAZAL_1"/>
    <property type="match status" value="1"/>
</dbReference>
<protein>
    <recommendedName>
        <fullName evidence="7">Kazal-like domain-containing protein</fullName>
    </recommendedName>
</protein>
<evidence type="ECO:0000313" key="9">
    <source>
        <dbReference type="Proteomes" id="UP001152803"/>
    </source>
</evidence>
<dbReference type="Proteomes" id="UP001152803">
    <property type="component" value="Unassembled WGS sequence"/>
</dbReference>
<dbReference type="InterPro" id="IPR036058">
    <property type="entry name" value="Kazal_dom_sf"/>
</dbReference>
<dbReference type="PROSITE" id="PS51465">
    <property type="entry name" value="KAZAL_2"/>
    <property type="match status" value="1"/>
</dbReference>
<dbReference type="PANTHER" id="PTHR21312">
    <property type="entry name" value="SERINE PROTEASE INHIBITOR"/>
    <property type="match status" value="1"/>
</dbReference>
<feature type="chain" id="PRO_5040306668" description="Kazal-like domain-containing protein" evidence="6">
    <location>
        <begin position="23"/>
        <end position="89"/>
    </location>
</feature>
<keyword evidence="3" id="KW-0646">Protease inhibitor</keyword>
<dbReference type="SMART" id="SM00280">
    <property type="entry name" value="KAZAL"/>
    <property type="match status" value="1"/>
</dbReference>
<dbReference type="SUPFAM" id="SSF100895">
    <property type="entry name" value="Kazal-type serine protease inhibitors"/>
    <property type="match status" value="1"/>
</dbReference>